<protein>
    <submittedName>
        <fullName evidence="2">Uncharacterized protein</fullName>
    </submittedName>
</protein>
<organism evidence="2 3">
    <name type="scientific">Hydnomerulius pinastri MD-312</name>
    <dbReference type="NCBI Taxonomy" id="994086"/>
    <lineage>
        <taxon>Eukaryota</taxon>
        <taxon>Fungi</taxon>
        <taxon>Dikarya</taxon>
        <taxon>Basidiomycota</taxon>
        <taxon>Agaricomycotina</taxon>
        <taxon>Agaricomycetes</taxon>
        <taxon>Agaricomycetidae</taxon>
        <taxon>Boletales</taxon>
        <taxon>Boletales incertae sedis</taxon>
        <taxon>Leucogyrophana</taxon>
    </lineage>
</organism>
<gene>
    <name evidence="2" type="ORF">HYDPIDRAFT_28618</name>
</gene>
<dbReference type="Proteomes" id="UP000053820">
    <property type="component" value="Unassembled WGS sequence"/>
</dbReference>
<feature type="transmembrane region" description="Helical" evidence="1">
    <location>
        <begin position="524"/>
        <end position="548"/>
    </location>
</feature>
<evidence type="ECO:0000313" key="3">
    <source>
        <dbReference type="Proteomes" id="UP000053820"/>
    </source>
</evidence>
<feature type="transmembrane region" description="Helical" evidence="1">
    <location>
        <begin position="467"/>
        <end position="486"/>
    </location>
</feature>
<proteinExistence type="predicted"/>
<keyword evidence="1" id="KW-0472">Membrane</keyword>
<feature type="transmembrane region" description="Helical" evidence="1">
    <location>
        <begin position="331"/>
        <end position="352"/>
    </location>
</feature>
<dbReference type="AlphaFoldDB" id="A0A0C9W0D4"/>
<feature type="transmembrane region" description="Helical" evidence="1">
    <location>
        <begin position="290"/>
        <end position="319"/>
    </location>
</feature>
<name>A0A0C9W0D4_9AGAM</name>
<dbReference type="HOGENOM" id="CLU_015738_0_0_1"/>
<keyword evidence="1" id="KW-1133">Transmembrane helix</keyword>
<accession>A0A0C9W0D4</accession>
<keyword evidence="3" id="KW-1185">Reference proteome</keyword>
<dbReference type="EMBL" id="KN839847">
    <property type="protein sequence ID" value="KIJ64175.1"/>
    <property type="molecule type" value="Genomic_DNA"/>
</dbReference>
<dbReference type="OrthoDB" id="5392263at2759"/>
<reference evidence="2 3" key="1">
    <citation type="submission" date="2014-04" db="EMBL/GenBank/DDBJ databases">
        <title>Evolutionary Origins and Diversification of the Mycorrhizal Mutualists.</title>
        <authorList>
            <consortium name="DOE Joint Genome Institute"/>
            <consortium name="Mycorrhizal Genomics Consortium"/>
            <person name="Kohler A."/>
            <person name="Kuo A."/>
            <person name="Nagy L.G."/>
            <person name="Floudas D."/>
            <person name="Copeland A."/>
            <person name="Barry K.W."/>
            <person name="Cichocki N."/>
            <person name="Veneault-Fourrey C."/>
            <person name="LaButti K."/>
            <person name="Lindquist E.A."/>
            <person name="Lipzen A."/>
            <person name="Lundell T."/>
            <person name="Morin E."/>
            <person name="Murat C."/>
            <person name="Riley R."/>
            <person name="Ohm R."/>
            <person name="Sun H."/>
            <person name="Tunlid A."/>
            <person name="Henrissat B."/>
            <person name="Grigoriev I.V."/>
            <person name="Hibbett D.S."/>
            <person name="Martin F."/>
        </authorList>
    </citation>
    <scope>NUCLEOTIDE SEQUENCE [LARGE SCALE GENOMIC DNA]</scope>
    <source>
        <strain evidence="2 3">MD-312</strain>
    </source>
</reference>
<keyword evidence="1" id="KW-0812">Transmembrane</keyword>
<sequence>MSAVLTVGSPTLAGYSLILTLLNARWVKGELFRGINYPNPSLRDAVVQVLSSLQQVPLRVHPGESGQFESLVVLPDNDNWWTAFAEELDYSHTWSIASATSIAWVVVAYILTVVDSLSDVPANIDSNGQGTGSIWLWLLPIVIGWLLLSPKCDADRVHIAYKKANKNAVVADVRDPNKSLSVTSNYGFTIDARPFDNDTASPDELRTPPVFNYARTLSWSRSVYVTSLFYRAAWRRASRSQVAVDPAVAFQDTPNNEVLPGNRRGNRAQVIHYCQPQSHYPGDIRWAPGVFFNMVVASLVSLVLQWGTTLAAFLVVWFTPTTMLGCRSLAYLIYGALSTIVWMLLVLSSILAHYGWENTDDEQGGSYSFPIPSAHVVPDTDSAGGSVSAMSMQRSDAPSGTDSTFEMSPILHTAVPTHQIQEPSESDTINAESNGASSPLLPRRDRLAARGRIASRLAMGTARCLRWIGKALAIVNAIGIIVNSIFQYASVYDNCYCDSSALGRGLTNAFNVIKPSNSDIHLAWAAWIGALALALSCSSFFVVTIYLLRDSIPS</sequence>
<feature type="transmembrane region" description="Helical" evidence="1">
    <location>
        <begin position="94"/>
        <end position="112"/>
    </location>
</feature>
<feature type="transmembrane region" description="Helical" evidence="1">
    <location>
        <begin position="132"/>
        <end position="148"/>
    </location>
</feature>
<evidence type="ECO:0000256" key="1">
    <source>
        <dbReference type="SAM" id="Phobius"/>
    </source>
</evidence>
<evidence type="ECO:0000313" key="2">
    <source>
        <dbReference type="EMBL" id="KIJ64175.1"/>
    </source>
</evidence>